<proteinExistence type="predicted"/>
<comment type="caution">
    <text evidence="1">The sequence shown here is derived from an EMBL/GenBank/DDBJ whole genome shotgun (WGS) entry which is preliminary data.</text>
</comment>
<protein>
    <submittedName>
        <fullName evidence="1">Uncharacterized protein</fullName>
    </submittedName>
</protein>
<dbReference type="EMBL" id="JAUNZN010000003">
    <property type="protein sequence ID" value="KAK4825245.1"/>
    <property type="molecule type" value="Genomic_DNA"/>
</dbReference>
<accession>A0AAN7S1U1</accession>
<gene>
    <name evidence="1" type="ORF">QYF61_025644</name>
</gene>
<name>A0AAN7S1U1_MYCAM</name>
<sequence>MAETTSRSEEEEEEKMLQVLEQIFPAACGGPTPVKIFLTGTAACGEPTLEQRKNIRVCESEKYSKVHRIVISGRKSSWKQVTSGVPSGVHQGLVVGPILSNTFINDLDDGAECTLSKNGAAMNLMKFDKGKCQVLPLGNNNLRHQYTLAAGQLESSSAEKDVRVLVDSKLTVNEKCIITTKNANSILSCIRQTIARRLGEVILALYSSLTRLDCWVQFWMIKGVEHLSCHLKRLKELGLFGLKKRTETVLWFCELPAMSSKSFLSGNQEVYLNWSLSVVNWLDTDTIKRNFVGKSLGVLVDKLDMSRHGSLAAMKANCIVQRTHDIEGATESGRDNGINNMPLCLKDITRWKNSLLDSSWHDGSDAEPFKGVWSAVWRTPTALYPKQQLALRKNCDHELECLRAGVPVSGSSCFSLLKDRGAMTAKQGIHSLLPMGRQVFSHLQESRAPSHLYMLSMRPYGAHEA</sequence>
<evidence type="ECO:0000313" key="2">
    <source>
        <dbReference type="Proteomes" id="UP001333110"/>
    </source>
</evidence>
<reference evidence="1 2" key="1">
    <citation type="journal article" date="2023" name="J. Hered.">
        <title>Chromosome-level genome of the wood stork (Mycteria americana) provides insight into avian chromosome evolution.</title>
        <authorList>
            <person name="Flamio R. Jr."/>
            <person name="Ramstad K.M."/>
        </authorList>
    </citation>
    <scope>NUCLEOTIDE SEQUENCE [LARGE SCALE GENOMIC DNA]</scope>
    <source>
        <strain evidence="1">JAX WOST 10</strain>
    </source>
</reference>
<keyword evidence="2" id="KW-1185">Reference proteome</keyword>
<organism evidence="1 2">
    <name type="scientific">Mycteria americana</name>
    <name type="common">Wood stork</name>
    <dbReference type="NCBI Taxonomy" id="33587"/>
    <lineage>
        <taxon>Eukaryota</taxon>
        <taxon>Metazoa</taxon>
        <taxon>Chordata</taxon>
        <taxon>Craniata</taxon>
        <taxon>Vertebrata</taxon>
        <taxon>Euteleostomi</taxon>
        <taxon>Archelosauria</taxon>
        <taxon>Archosauria</taxon>
        <taxon>Dinosauria</taxon>
        <taxon>Saurischia</taxon>
        <taxon>Theropoda</taxon>
        <taxon>Coelurosauria</taxon>
        <taxon>Aves</taxon>
        <taxon>Neognathae</taxon>
        <taxon>Neoaves</taxon>
        <taxon>Aequornithes</taxon>
        <taxon>Ciconiiformes</taxon>
        <taxon>Ciconiidae</taxon>
        <taxon>Mycteria</taxon>
    </lineage>
</organism>
<dbReference type="Proteomes" id="UP001333110">
    <property type="component" value="Unassembled WGS sequence"/>
</dbReference>
<dbReference type="PANTHER" id="PTHR33332">
    <property type="entry name" value="REVERSE TRANSCRIPTASE DOMAIN-CONTAINING PROTEIN"/>
    <property type="match status" value="1"/>
</dbReference>
<dbReference type="AlphaFoldDB" id="A0AAN7S1U1"/>
<evidence type="ECO:0000313" key="1">
    <source>
        <dbReference type="EMBL" id="KAK4825245.1"/>
    </source>
</evidence>